<evidence type="ECO:0000313" key="1">
    <source>
        <dbReference type="EMBL" id="JAD99415.1"/>
    </source>
</evidence>
<accession>A0A0A9ENF7</accession>
<dbReference type="AlphaFoldDB" id="A0A0A9ENF7"/>
<protein>
    <submittedName>
        <fullName evidence="1">Uncharacterized protein</fullName>
    </submittedName>
</protein>
<sequence length="36" mass="4122">MSSSVDLASANMRLELHENNKKSSLVTQIERKYDLL</sequence>
<dbReference type="EMBL" id="GBRH01198480">
    <property type="protein sequence ID" value="JAD99415.1"/>
    <property type="molecule type" value="Transcribed_RNA"/>
</dbReference>
<proteinExistence type="predicted"/>
<reference evidence="1" key="2">
    <citation type="journal article" date="2015" name="Data Brief">
        <title>Shoot transcriptome of the giant reed, Arundo donax.</title>
        <authorList>
            <person name="Barrero R.A."/>
            <person name="Guerrero F.D."/>
            <person name="Moolhuijzen P."/>
            <person name="Goolsby J.A."/>
            <person name="Tidwell J."/>
            <person name="Bellgard S.E."/>
            <person name="Bellgard M.I."/>
        </authorList>
    </citation>
    <scope>NUCLEOTIDE SEQUENCE</scope>
    <source>
        <tissue evidence="1">Shoot tissue taken approximately 20 cm above the soil surface</tissue>
    </source>
</reference>
<reference evidence="1" key="1">
    <citation type="submission" date="2014-09" db="EMBL/GenBank/DDBJ databases">
        <authorList>
            <person name="Magalhaes I.L.F."/>
            <person name="Oliveira U."/>
            <person name="Santos F.R."/>
            <person name="Vidigal T.H.D.A."/>
            <person name="Brescovit A.D."/>
            <person name="Santos A.J."/>
        </authorList>
    </citation>
    <scope>NUCLEOTIDE SEQUENCE</scope>
    <source>
        <tissue evidence="1">Shoot tissue taken approximately 20 cm above the soil surface</tissue>
    </source>
</reference>
<organism evidence="1">
    <name type="scientific">Arundo donax</name>
    <name type="common">Giant reed</name>
    <name type="synonym">Donax arundinaceus</name>
    <dbReference type="NCBI Taxonomy" id="35708"/>
    <lineage>
        <taxon>Eukaryota</taxon>
        <taxon>Viridiplantae</taxon>
        <taxon>Streptophyta</taxon>
        <taxon>Embryophyta</taxon>
        <taxon>Tracheophyta</taxon>
        <taxon>Spermatophyta</taxon>
        <taxon>Magnoliopsida</taxon>
        <taxon>Liliopsida</taxon>
        <taxon>Poales</taxon>
        <taxon>Poaceae</taxon>
        <taxon>PACMAD clade</taxon>
        <taxon>Arundinoideae</taxon>
        <taxon>Arundineae</taxon>
        <taxon>Arundo</taxon>
    </lineage>
</organism>
<name>A0A0A9ENF7_ARUDO</name>